<feature type="region of interest" description="Disordered" evidence="7">
    <location>
        <begin position="111"/>
        <end position="130"/>
    </location>
</feature>
<feature type="compositionally biased region" description="Pro residues" evidence="7">
    <location>
        <begin position="113"/>
        <end position="128"/>
    </location>
</feature>
<evidence type="ECO:0000256" key="6">
    <source>
        <dbReference type="ARBA" id="ARBA00048348"/>
    </source>
</evidence>
<evidence type="ECO:0000256" key="4">
    <source>
        <dbReference type="ARBA" id="ARBA00022833"/>
    </source>
</evidence>
<evidence type="ECO:0000256" key="5">
    <source>
        <dbReference type="ARBA" id="ARBA00023239"/>
    </source>
</evidence>
<comment type="similarity">
    <text evidence="1">Belongs to the alpha-carbonic anhydrase family.</text>
</comment>
<dbReference type="SMART" id="SM01057">
    <property type="entry name" value="Carb_anhydrase"/>
    <property type="match status" value="3"/>
</dbReference>
<dbReference type="InterPro" id="IPR041891">
    <property type="entry name" value="Alpha_CA_prokaryot-like"/>
</dbReference>
<proteinExistence type="inferred from homology"/>
<evidence type="ECO:0000256" key="8">
    <source>
        <dbReference type="SAM" id="Phobius"/>
    </source>
</evidence>
<evidence type="ECO:0000256" key="7">
    <source>
        <dbReference type="SAM" id="MobiDB-lite"/>
    </source>
</evidence>
<organism evidence="10">
    <name type="scientific">Amorphochlora amoebiformis</name>
    <dbReference type="NCBI Taxonomy" id="1561963"/>
    <lineage>
        <taxon>Eukaryota</taxon>
        <taxon>Sar</taxon>
        <taxon>Rhizaria</taxon>
        <taxon>Cercozoa</taxon>
        <taxon>Chlorarachniophyceae</taxon>
        <taxon>Amorphochlora</taxon>
    </lineage>
</organism>
<evidence type="ECO:0000256" key="2">
    <source>
        <dbReference type="ARBA" id="ARBA00012925"/>
    </source>
</evidence>
<keyword evidence="3" id="KW-0479">Metal-binding</keyword>
<dbReference type="PANTHER" id="PTHR18952:SF265">
    <property type="entry name" value="CARBONIC ANHYDRASE"/>
    <property type="match status" value="1"/>
</dbReference>
<name>A0A7S0DME4_9EUKA</name>
<sequence>MANPAFPSAERLRQILPDAKGVTYALDSELNITALLPTTQTYYHYMGSLTTPPCSENVAWHVMINPITMSRDQLHALTLAYQDLEDASKFMHSFRPVQPLNGRTIYVGQNPAGLPPAPPASPSPPAAPGPAITTGNVTLQAISTSTYDYTDGPLGLSNWGSLSGSECGTGLQQSPIDIVQLDVLQGANMDLVMNYNPPAIYAENTGKTIKFTTSGAGTLTIGATVYNLLQFHLHYLSEHTFNGGSFPLEIHFVHQDPITLTLAVVGVMIREGARNEAFNDELLLEQILPRTNGIVHKLDNTISNFTALFPTDRTYYHYKGSLTTPPCSEGVQWHVFREPVTMSKKQINIFKKAMTTLKYASKEGFSFRPTQPLNGRSVYYGYPPVGVPSTPSMTPTMAPTILAQAVGTVKIEDSSSGPSYNYKEDKGPSMWHTLSTAWDICKSGLQQSPIDIVESSVFQGANVPIVLSYSPSSVFSINTGKTLKFNIDSGNSMAINGRSFNLLQFHLHSTSEHTFNGGSFPLEIHFVHADSVGNLAVLGVMVTEGAANPAFPNATRLDQYLPDAEGVSNAVSELVDFQSLFPSNRDYYHYMGSLTTPPCSENVAWHVFKNPITMSKEQIHVWLEAMRSLASASKDGLTNRPTLPLNGRKVYLGQSFSGIPVFSPSPSSPAAPLPSISGVLTMDPPSTSTAYDYGAKGPSVWHTLDSAWGVCSFGTKQSPIDIDSATVTPGENVAIDTFYVPTAMDIKNNGKTLVFNGLGANTIVIGGVTYTMVNIHFHHSSEHLFNGGGYPVEIHLVHASASGQLAVLGIMVEEGSANLALPQDMRRFTQIWPGTKDISHKFSLTIDINSLLPNDRTYYHYQGSLTTPPCSENVNWHVFRNPITMSSTQLDTLVASLRGLKDASPLGFSFRPVQPLNGRMVTVGYPRAEPTPGAPVAEATLKFAFDYFSASALAQQAFIADLTAQLSMTLNVSQSAVQITNLQKGSTIVTVAIRASADTVNGIQTKLDAPESLFTSALGWDIATYGAAELSSGADDKFDCENKNGNVEEYALTTLIVLIVVAIVQFLYFCLCFRSKTTEQPYDVEESVAKVEKKGQADKGSVSDFRRSITTFELKEKPGA</sequence>
<dbReference type="Pfam" id="PF00194">
    <property type="entry name" value="Carb_anhydrase"/>
    <property type="match status" value="4"/>
</dbReference>
<feature type="domain" description="Alpha-carbonic anhydrase" evidence="9">
    <location>
        <begin position="689"/>
        <end position="925"/>
    </location>
</feature>
<protein>
    <recommendedName>
        <fullName evidence="2">carbonic anhydrase</fullName>
        <ecNumber evidence="2">4.2.1.1</ecNumber>
    </recommendedName>
</protein>
<feature type="domain" description="Alpha-carbonic anhydrase" evidence="9">
    <location>
        <begin position="418"/>
        <end position="654"/>
    </location>
</feature>
<dbReference type="InterPro" id="IPR001148">
    <property type="entry name" value="CA_dom"/>
</dbReference>
<accession>A0A7S0DME4</accession>
<gene>
    <name evidence="10" type="ORF">LAMO00422_LOCUS18488</name>
</gene>
<dbReference type="AlphaFoldDB" id="A0A7S0DME4"/>
<dbReference type="PANTHER" id="PTHR18952">
    <property type="entry name" value="CARBONIC ANHYDRASE"/>
    <property type="match status" value="1"/>
</dbReference>
<evidence type="ECO:0000313" key="10">
    <source>
        <dbReference type="EMBL" id="CAD8459535.1"/>
    </source>
</evidence>
<keyword evidence="8" id="KW-0812">Transmembrane</keyword>
<keyword evidence="5" id="KW-0456">Lyase</keyword>
<dbReference type="InterPro" id="IPR023561">
    <property type="entry name" value="Carbonic_anhydrase_a-class"/>
</dbReference>
<dbReference type="PROSITE" id="PS51144">
    <property type="entry name" value="ALPHA_CA_2"/>
    <property type="match status" value="4"/>
</dbReference>
<evidence type="ECO:0000256" key="3">
    <source>
        <dbReference type="ARBA" id="ARBA00022723"/>
    </source>
</evidence>
<reference evidence="10" key="1">
    <citation type="submission" date="2021-01" db="EMBL/GenBank/DDBJ databases">
        <authorList>
            <person name="Corre E."/>
            <person name="Pelletier E."/>
            <person name="Niang G."/>
            <person name="Scheremetjew M."/>
            <person name="Finn R."/>
            <person name="Kale V."/>
            <person name="Holt S."/>
            <person name="Cochrane G."/>
            <person name="Meng A."/>
            <person name="Brown T."/>
            <person name="Cohen L."/>
        </authorList>
    </citation>
    <scope>NUCLEOTIDE SEQUENCE</scope>
    <source>
        <strain evidence="10">CCMP2058</strain>
    </source>
</reference>
<evidence type="ECO:0000259" key="9">
    <source>
        <dbReference type="PROSITE" id="PS51144"/>
    </source>
</evidence>
<dbReference type="EC" id="4.2.1.1" evidence="2"/>
<keyword evidence="8" id="KW-1133">Transmembrane helix</keyword>
<dbReference type="Gene3D" id="3.10.200.10">
    <property type="entry name" value="Alpha carbonic anhydrase"/>
    <property type="match status" value="4"/>
</dbReference>
<feature type="domain" description="Alpha-carbonic anhydrase" evidence="9">
    <location>
        <begin position="145"/>
        <end position="382"/>
    </location>
</feature>
<dbReference type="CDD" id="cd03124">
    <property type="entry name" value="alpha_CA_prokaryotic_like"/>
    <property type="match status" value="4"/>
</dbReference>
<keyword evidence="8" id="KW-0472">Membrane</keyword>
<dbReference type="GO" id="GO:0008270">
    <property type="term" value="F:zinc ion binding"/>
    <property type="evidence" value="ECO:0007669"/>
    <property type="project" value="InterPro"/>
</dbReference>
<dbReference type="InterPro" id="IPR036398">
    <property type="entry name" value="CA_dom_sf"/>
</dbReference>
<comment type="catalytic activity">
    <reaction evidence="6">
        <text>hydrogencarbonate + H(+) = CO2 + H2O</text>
        <dbReference type="Rhea" id="RHEA:10748"/>
        <dbReference type="ChEBI" id="CHEBI:15377"/>
        <dbReference type="ChEBI" id="CHEBI:15378"/>
        <dbReference type="ChEBI" id="CHEBI:16526"/>
        <dbReference type="ChEBI" id="CHEBI:17544"/>
        <dbReference type="EC" id="4.2.1.1"/>
    </reaction>
</comment>
<dbReference type="EMBL" id="HBEM01027150">
    <property type="protein sequence ID" value="CAD8459535.1"/>
    <property type="molecule type" value="Transcribed_RNA"/>
</dbReference>
<feature type="transmembrane region" description="Helical" evidence="8">
    <location>
        <begin position="1050"/>
        <end position="1071"/>
    </location>
</feature>
<dbReference type="SUPFAM" id="SSF51069">
    <property type="entry name" value="Carbonic anhydrase"/>
    <property type="match status" value="4"/>
</dbReference>
<feature type="domain" description="Alpha-carbonic anhydrase" evidence="9">
    <location>
        <begin position="1"/>
        <end position="109"/>
    </location>
</feature>
<keyword evidence="4" id="KW-0862">Zinc</keyword>
<dbReference type="GO" id="GO:0004089">
    <property type="term" value="F:carbonate dehydratase activity"/>
    <property type="evidence" value="ECO:0007669"/>
    <property type="project" value="UniProtKB-EC"/>
</dbReference>
<evidence type="ECO:0000256" key="1">
    <source>
        <dbReference type="ARBA" id="ARBA00010718"/>
    </source>
</evidence>